<dbReference type="InterPro" id="IPR013087">
    <property type="entry name" value="Znf_C2H2_type"/>
</dbReference>
<feature type="domain" description="C2H2-type" evidence="12">
    <location>
        <begin position="2757"/>
        <end position="2780"/>
    </location>
</feature>
<evidence type="ECO:0000256" key="9">
    <source>
        <dbReference type="ARBA" id="ARBA00023242"/>
    </source>
</evidence>
<evidence type="ECO:0000256" key="1">
    <source>
        <dbReference type="ARBA" id="ARBA00004123"/>
    </source>
</evidence>
<evidence type="ECO:0000313" key="14">
    <source>
        <dbReference type="Proteomes" id="UP001634394"/>
    </source>
</evidence>
<feature type="compositionally biased region" description="Basic and acidic residues" evidence="11">
    <location>
        <begin position="387"/>
        <end position="400"/>
    </location>
</feature>
<evidence type="ECO:0000256" key="3">
    <source>
        <dbReference type="ARBA" id="ARBA00022737"/>
    </source>
</evidence>
<feature type="compositionally biased region" description="Basic and acidic residues" evidence="11">
    <location>
        <begin position="1111"/>
        <end position="1127"/>
    </location>
</feature>
<keyword evidence="14" id="KW-1185">Reference proteome</keyword>
<evidence type="ECO:0000256" key="11">
    <source>
        <dbReference type="SAM" id="MobiDB-lite"/>
    </source>
</evidence>
<feature type="domain" description="C2H2-type" evidence="12">
    <location>
        <begin position="1717"/>
        <end position="1745"/>
    </location>
</feature>
<organism evidence="13 14">
    <name type="scientific">Sinanodonta woodiana</name>
    <name type="common">Chinese pond mussel</name>
    <name type="synonym">Anodonta woodiana</name>
    <dbReference type="NCBI Taxonomy" id="1069815"/>
    <lineage>
        <taxon>Eukaryota</taxon>
        <taxon>Metazoa</taxon>
        <taxon>Spiralia</taxon>
        <taxon>Lophotrochozoa</taxon>
        <taxon>Mollusca</taxon>
        <taxon>Bivalvia</taxon>
        <taxon>Autobranchia</taxon>
        <taxon>Heteroconchia</taxon>
        <taxon>Palaeoheterodonta</taxon>
        <taxon>Unionida</taxon>
        <taxon>Unionoidea</taxon>
        <taxon>Unionidae</taxon>
        <taxon>Unioninae</taxon>
        <taxon>Sinanodonta</taxon>
    </lineage>
</organism>
<feature type="compositionally biased region" description="Basic and acidic residues" evidence="11">
    <location>
        <begin position="660"/>
        <end position="675"/>
    </location>
</feature>
<feature type="domain" description="C2H2-type" evidence="12">
    <location>
        <begin position="2729"/>
        <end position="2756"/>
    </location>
</feature>
<feature type="compositionally biased region" description="Polar residues" evidence="11">
    <location>
        <begin position="1289"/>
        <end position="1298"/>
    </location>
</feature>
<dbReference type="Proteomes" id="UP001634394">
    <property type="component" value="Unassembled WGS sequence"/>
</dbReference>
<dbReference type="SMART" id="SM00355">
    <property type="entry name" value="ZnF_C2H2"/>
    <property type="match status" value="38"/>
</dbReference>
<feature type="domain" description="C2H2-type" evidence="12">
    <location>
        <begin position="308"/>
        <end position="336"/>
    </location>
</feature>
<feature type="region of interest" description="Disordered" evidence="11">
    <location>
        <begin position="1230"/>
        <end position="1352"/>
    </location>
</feature>
<feature type="domain" description="C2H2-type" evidence="12">
    <location>
        <begin position="2075"/>
        <end position="2102"/>
    </location>
</feature>
<feature type="domain" description="C2H2-type" evidence="12">
    <location>
        <begin position="2103"/>
        <end position="2132"/>
    </location>
</feature>
<comment type="subcellular location">
    <subcellularLocation>
        <location evidence="1">Nucleus</location>
    </subcellularLocation>
</comment>
<keyword evidence="5" id="KW-0862">Zinc</keyword>
<feature type="domain" description="C2H2-type" evidence="12">
    <location>
        <begin position="2803"/>
        <end position="2830"/>
    </location>
</feature>
<dbReference type="Gene3D" id="3.30.160.60">
    <property type="entry name" value="Classic Zinc Finger"/>
    <property type="match status" value="18"/>
</dbReference>
<keyword evidence="6" id="KW-0805">Transcription regulation</keyword>
<feature type="domain" description="C2H2-type" evidence="12">
    <location>
        <begin position="628"/>
        <end position="656"/>
    </location>
</feature>
<feature type="region of interest" description="Disordered" evidence="11">
    <location>
        <begin position="17"/>
        <end position="40"/>
    </location>
</feature>
<feature type="region of interest" description="Disordered" evidence="11">
    <location>
        <begin position="387"/>
        <end position="437"/>
    </location>
</feature>
<feature type="domain" description="C2H2-type" evidence="12">
    <location>
        <begin position="1932"/>
        <end position="1960"/>
    </location>
</feature>
<feature type="domain" description="C2H2-type" evidence="12">
    <location>
        <begin position="2673"/>
        <end position="2700"/>
    </location>
</feature>
<feature type="domain" description="C2H2-type" evidence="12">
    <location>
        <begin position="792"/>
        <end position="816"/>
    </location>
</feature>
<feature type="domain" description="C2H2-type" evidence="12">
    <location>
        <begin position="1373"/>
        <end position="1401"/>
    </location>
</feature>
<dbReference type="FunFam" id="3.30.160.60:FF:000100">
    <property type="entry name" value="Zinc finger 45-like"/>
    <property type="match status" value="1"/>
</dbReference>
<feature type="compositionally biased region" description="Basic and acidic residues" evidence="11">
    <location>
        <begin position="425"/>
        <end position="437"/>
    </location>
</feature>
<reference evidence="13 14" key="1">
    <citation type="submission" date="2024-11" db="EMBL/GenBank/DDBJ databases">
        <title>Chromosome-level genome assembly of the freshwater bivalve Anodonta woodiana.</title>
        <authorList>
            <person name="Chen X."/>
        </authorList>
    </citation>
    <scope>NUCLEOTIDE SEQUENCE [LARGE SCALE GENOMIC DNA]</scope>
    <source>
        <strain evidence="13">MN2024</strain>
        <tissue evidence="13">Gills</tissue>
    </source>
</reference>
<dbReference type="GO" id="GO:0003677">
    <property type="term" value="F:DNA binding"/>
    <property type="evidence" value="ECO:0007669"/>
    <property type="project" value="UniProtKB-KW"/>
</dbReference>
<feature type="compositionally biased region" description="Basic and acidic residues" evidence="11">
    <location>
        <begin position="1339"/>
        <end position="1352"/>
    </location>
</feature>
<evidence type="ECO:0000256" key="7">
    <source>
        <dbReference type="ARBA" id="ARBA00023125"/>
    </source>
</evidence>
<feature type="domain" description="C2H2-type" evidence="12">
    <location>
        <begin position="2019"/>
        <end position="2046"/>
    </location>
</feature>
<comment type="caution">
    <text evidence="13">The sequence shown here is derived from an EMBL/GenBank/DDBJ whole genome shotgun (WGS) entry which is preliminary data.</text>
</comment>
<feature type="domain" description="C2H2-type" evidence="12">
    <location>
        <begin position="1689"/>
        <end position="1716"/>
    </location>
</feature>
<dbReference type="InterPro" id="IPR036236">
    <property type="entry name" value="Znf_C2H2_sf"/>
</dbReference>
<feature type="domain" description="C2H2-type" evidence="12">
    <location>
        <begin position="2701"/>
        <end position="2728"/>
    </location>
</feature>
<keyword evidence="8" id="KW-0804">Transcription</keyword>
<dbReference type="GO" id="GO:0008270">
    <property type="term" value="F:zinc ion binding"/>
    <property type="evidence" value="ECO:0007669"/>
    <property type="project" value="UniProtKB-KW"/>
</dbReference>
<keyword evidence="2" id="KW-0479">Metal-binding</keyword>
<keyword evidence="4 10" id="KW-0863">Zinc-finger</keyword>
<evidence type="ECO:0000256" key="6">
    <source>
        <dbReference type="ARBA" id="ARBA00023015"/>
    </source>
</evidence>
<feature type="domain" description="C2H2-type" evidence="12">
    <location>
        <begin position="1991"/>
        <end position="2018"/>
    </location>
</feature>
<feature type="compositionally biased region" description="Basic and acidic residues" evidence="11">
    <location>
        <begin position="1299"/>
        <end position="1315"/>
    </location>
</feature>
<feature type="compositionally biased region" description="Basic and acidic residues" evidence="11">
    <location>
        <begin position="17"/>
        <end position="27"/>
    </location>
</feature>
<evidence type="ECO:0000256" key="5">
    <source>
        <dbReference type="ARBA" id="ARBA00022833"/>
    </source>
</evidence>
<evidence type="ECO:0000256" key="10">
    <source>
        <dbReference type="PROSITE-ProRule" id="PRU00042"/>
    </source>
</evidence>
<feature type="region of interest" description="Disordered" evidence="11">
    <location>
        <begin position="1053"/>
        <end position="1082"/>
    </location>
</feature>
<proteinExistence type="predicted"/>
<keyword evidence="7" id="KW-0238">DNA-binding</keyword>
<evidence type="ECO:0000259" key="12">
    <source>
        <dbReference type="PROSITE" id="PS50157"/>
    </source>
</evidence>
<feature type="region of interest" description="Disordered" evidence="11">
    <location>
        <begin position="648"/>
        <end position="707"/>
    </location>
</feature>
<feature type="domain" description="C2H2-type" evidence="12">
    <location>
        <begin position="938"/>
        <end position="961"/>
    </location>
</feature>
<dbReference type="PROSITE" id="PS50157">
    <property type="entry name" value="ZINC_FINGER_C2H2_2"/>
    <property type="match status" value="28"/>
</dbReference>
<feature type="domain" description="C2H2-type" evidence="12">
    <location>
        <begin position="1963"/>
        <end position="1990"/>
    </location>
</feature>
<feature type="domain" description="C2H2-type" evidence="12">
    <location>
        <begin position="1747"/>
        <end position="1774"/>
    </location>
</feature>
<feature type="compositionally biased region" description="Basic and acidic residues" evidence="11">
    <location>
        <begin position="1065"/>
        <end position="1082"/>
    </location>
</feature>
<dbReference type="PROSITE" id="PS00028">
    <property type="entry name" value="ZINC_FINGER_C2H2_1"/>
    <property type="match status" value="34"/>
</dbReference>
<gene>
    <name evidence="13" type="ORF">ACJMK2_004963</name>
</gene>
<feature type="domain" description="C2H2-type" evidence="12">
    <location>
        <begin position="2047"/>
        <end position="2074"/>
    </location>
</feature>
<feature type="domain" description="C2H2-type" evidence="12">
    <location>
        <begin position="2643"/>
        <end position="2670"/>
    </location>
</feature>
<feature type="region of interest" description="Disordered" evidence="11">
    <location>
        <begin position="1108"/>
        <end position="1127"/>
    </location>
</feature>
<feature type="domain" description="C2H2-type" evidence="12">
    <location>
        <begin position="1814"/>
        <end position="1842"/>
    </location>
</feature>
<dbReference type="EMBL" id="JBJQND010000010">
    <property type="protein sequence ID" value="KAL3863197.1"/>
    <property type="molecule type" value="Genomic_DNA"/>
</dbReference>
<feature type="domain" description="C2H2-type" evidence="12">
    <location>
        <begin position="2862"/>
        <end position="2889"/>
    </location>
</feature>
<accession>A0ABD3VRP4</accession>
<protein>
    <recommendedName>
        <fullName evidence="12">C2H2-type domain-containing protein</fullName>
    </recommendedName>
</protein>
<evidence type="ECO:0000256" key="8">
    <source>
        <dbReference type="ARBA" id="ARBA00023163"/>
    </source>
</evidence>
<dbReference type="SUPFAM" id="SSF57667">
    <property type="entry name" value="beta-beta-alpha zinc fingers"/>
    <property type="match status" value="12"/>
</dbReference>
<evidence type="ECO:0000256" key="4">
    <source>
        <dbReference type="ARBA" id="ARBA00022771"/>
    </source>
</evidence>
<sequence>MDAKAGKDTFWESHVDSQHMVGNDHHNTSTNCNPGSKESDTFNLEIEIPKGDSSKEIDSLSILGQHKCQLCPLSFSIRNDLDTHVMTEHTSDPKVINQTCETITMTSASNDKNIKSKTVAIDSFLKIIQTCSTGSSKAVDTSNFAAGQHKCQMCPLSFSLRDDLDEHVDSVHNQVSDEHKDFRTAQSEKKVKRKYQCLICKVSYCSRSSFKWHLFRSHSMDWRLSGIDWSVELNCNKCPFCSRFLFNFSGLKLHVKKKHPEEDINSLDEIRTKFGDYRNRLKTETVNDQQTGDFEKYTEEEVEIGIKYKCPACGLFISNFANLKRHMHRRHPNKRNLEKVTVESTRVAVPISDEQATKESKGIFKCPYCSLLMYSFFSVRRHVETRHPTETQDITLERTRASGQLDQLEKNSKSNKEPQITSSGRENKADQSSETEKVDYKSRIQHQCLFCSYVSSSFSNVKRHSLSWHGDKDLSTLKYRNTKIWPHGSTEKKANVAESESYSLNLEGKDVDFEKVHLQKNVGEGDGSDVVSDGFKCENISKTDKVKQALKKTECVNVSEENTKSNIKAKLSIVKTRNNLQSNSEDRKTRSSLRRSCKGSSCGKCGEIFKNKFSKFEHECTSVSKQEFVCTECDKYFVHLKSLNHHFKSKHKGRALSKPSADEPKDRTSVADKLTHSQKGASQKKRDCLSPRHTKMSSMTDDEEKNKETEDIELHLEVFPDMDSVEELGNGQEGDKFADVKTEDIKRQEAALHFRSIGSDSFFLCPVLDQDFIYSSTADITQETSWGSNVLFRCELCKKSFCQRRNVEMHLFWTHARVPLYICKCSKFQSNMYSEIMKHICQEHKYMDTRRVLIDNVTIILEKSSGKRSLETATKCFESKDLSKDGKDPVSKETIDEEFINCNAQSIFRKTIEVPVCEKLQLLSGLLLKGPLEDIANIECGACRRTFKWRKSLRRHLQSYHKMTLMYSCPFCPKTYFNIRDTLYHLHSLHMEESQPSYACVLFIAVNNTSLGYQTHDPVISNDKQPHSVETLNEVQILAYSKGTEYKEKSAVSKLSKLQGSENASKMEEKESEPKKLTDKDIQSLKETTVPVIAETCKKDEPKVASIEKASQVKDSAKNSSNRKEVLKRKREDLGYSALKRVKTEKRNDEFGTKQIGLPSQGEKVAPQKLRCSGGNQIAVTMDTKDKDEDYVCPKCSQRFKRMTALKFHMNMKHGDKSLGLSDLSSLSKNEARRAEVKPQKNKSTVEKRAKDLNKNSQEVKEKFKIQKRQFSDKMVKLESKDSGEKQSEMSLASGNFNRKNDIYETDSEKGKPQIHENTTAEQSSDEIHDQSIKSNKSSIDDKSHEISFKRTDGEGIASGEVSQASRKMVKVYKCPFCCAVFMKFAALNHHCKRCHLDEDLSNVNSVSTRHFKFIEELEAEGIKTDQMMSFYKCPFCPLVCDQFPNLSRHAQRRHADQDLAKVTNASTRIMKSLKDVAETKVGVQFGLPYVFKCPECPSTTNQFIELQSHLAKDHPSREFSSLTAENTKIYKVLQDGIFFPGSTTGQISIYKCPFCSQVCRHYPNLLRHGQRRHKDRDLNLIDRDKTKTKAEAVFTPKEYRPKKKNSGMDDEAELADSVSAPDIEASQDIDDDGEEISSSSNMIIRDNKAQKSTKGDTRKTVKCDLCGHIVHRQKLEKHLTLYCWNNPKTCNQCGLVFKRGIRLQQHMFVHTGDTPYPCNECGKSYIRSHSLNMHYKKVHANLPKNHKCPNCSKAFLFKSQLTEHERIHDSTDRPICDVCGKSLAGRNSLKRHQMHKHPELFDAQAVQKYSKTLVCHICGLVLKSRGGLKKHLSRTHQDGKELKCHHCSQTFQSAKVYHKHLLHVKHEELRIQSVADKDDESSKQNSVLDKDNEDENKRFIPLTSTDRGISQLRDICRRYRIEEKSCSDLPHKCILCGKRFRKVKYCNLHIRRYHIRDEHKPLRCKVCGAGFVLMNEFKNHARVHTDIRPYQCKICSKRFKQSNHLQDHFKSHKKERCEKCQICGMQFKVRGALSAHVQRHSKIKPYECPHCHQKFVDRGSLTRHLSNYFKDGAVACHICFQKFNFNSGLAKHLDTHILQRPFPCKLCDQNFTCFTSLYYHKVRCNHFLEEDYDDVYKKETKQANSEKSETMALENIGEILEATPGTKDGNPDVDAETPETLVREESYELNKENSNKETVNADSQQGSNVITDRLQEEVVPSLTGSFLELSTAGVLEEEIGFRYIREEGDEHLLILDADEEYLTEILKKKAAYTLIHGTNENSPGIDVPADCENYVSKNIATMEVDESSTSQMAVVNSVSAGEEGEKFVRTSCLSQDKGIDTGSENAVPGVYLEDMVVEVDVHTQTEILDPHTLGSRETDVHTQTEILDPHSLGSRETAQTQTDHVMEQAPLDFGTRKENVQLVQEEGSVKCLPEDQSRIKTQDLSIIYSDADANTACSVPSEDTLSLSLTDQGYTKNVLTSSYSYIDEEGNTVYVCITETPSNTTGSLDQEVINAAMMVDGECVISSSNQISTIGEIFLSGIEHSYTLTTEAEKKHTQKDTYLQSTKLQNQAKEKHMQDVSCFLDMVDKLEKQETSGGVVPLIVGSNFLDNLAEGDEEGPSKPTIVKKSASSSKSQIGTKSFQCSVCEKSFAKVKYLNLHKKRHIPDDDRAFKCPKCSKGFSRSSELERHINIHSNNRQFVCDICQQSFIQKGHLMTHKLTHTGEKPYQCKYCNQGFTTGSNRKIHELKHSGATSYECTICKKNFHHRAAWMTHRVSHTKLLQVSKIEEANEVMKDDVQSKFICDICGKVYQSNSGLKLHMDRHQEDKPFSCNICSRDYQSKNLLQEHLKIHQKKKSEESIACEFCGKVFQKRASLYSHIKTHKKKVQYRCINCGKEYASTSSYTYHVAKCCMENEDTAS</sequence>
<feature type="compositionally biased region" description="Basic and acidic residues" evidence="11">
    <location>
        <begin position="1230"/>
        <end position="1288"/>
    </location>
</feature>
<name>A0ABD3VRP4_SINWO</name>
<feature type="domain" description="C2H2-type" evidence="12">
    <location>
        <begin position="1191"/>
        <end position="1218"/>
    </location>
</feature>
<feature type="domain" description="C2H2-type" evidence="12">
    <location>
        <begin position="2831"/>
        <end position="2858"/>
    </location>
</feature>
<keyword evidence="9" id="KW-0539">Nucleus</keyword>
<dbReference type="PANTHER" id="PTHR24379:SF121">
    <property type="entry name" value="C2H2-TYPE DOMAIN-CONTAINING PROTEIN"/>
    <property type="match status" value="1"/>
</dbReference>
<feature type="domain" description="C2H2-type" evidence="12">
    <location>
        <begin position="149"/>
        <end position="177"/>
    </location>
</feature>
<dbReference type="FunFam" id="3.30.160.60:FF:000064">
    <property type="entry name" value="Early growth response protein 3"/>
    <property type="match status" value="1"/>
</dbReference>
<dbReference type="GO" id="GO:0005634">
    <property type="term" value="C:nucleus"/>
    <property type="evidence" value="ECO:0007669"/>
    <property type="project" value="UniProtKB-SubCell"/>
</dbReference>
<feature type="domain" description="C2H2-type" evidence="12">
    <location>
        <begin position="1775"/>
        <end position="1798"/>
    </location>
</feature>
<keyword evidence="3" id="KW-0677">Repeat</keyword>
<evidence type="ECO:0000313" key="13">
    <source>
        <dbReference type="EMBL" id="KAL3863197.1"/>
    </source>
</evidence>
<feature type="domain" description="C2H2-type" evidence="12">
    <location>
        <begin position="66"/>
        <end position="94"/>
    </location>
</feature>
<dbReference type="PANTHER" id="PTHR24379">
    <property type="entry name" value="KRAB AND ZINC FINGER DOMAIN-CONTAINING"/>
    <property type="match status" value="1"/>
</dbReference>
<dbReference type="Pfam" id="PF00096">
    <property type="entry name" value="zf-C2H2"/>
    <property type="match status" value="7"/>
</dbReference>
<feature type="compositionally biased region" description="Basic and acidic residues" evidence="11">
    <location>
        <begin position="407"/>
        <end position="416"/>
    </location>
</feature>
<evidence type="ECO:0000256" key="2">
    <source>
        <dbReference type="ARBA" id="ARBA00022723"/>
    </source>
</evidence>